<accession>A0AAN7YSI5</accession>
<feature type="domain" description="CREG-like beta-barrel" evidence="1">
    <location>
        <begin position="37"/>
        <end position="245"/>
    </location>
</feature>
<dbReference type="SUPFAM" id="SSF50475">
    <property type="entry name" value="FMN-binding split barrel"/>
    <property type="match status" value="1"/>
</dbReference>
<dbReference type="PANTHER" id="PTHR37273">
    <property type="entry name" value="CHROMOSOME 8, WHOLE GENOME SHOTGUN SEQUENCE"/>
    <property type="match status" value="1"/>
</dbReference>
<dbReference type="InterPro" id="IPR055343">
    <property type="entry name" value="CREG_beta-barrel"/>
</dbReference>
<reference evidence="2" key="1">
    <citation type="submission" date="2023-08" db="EMBL/GenBank/DDBJ databases">
        <title>Black Yeasts Isolated from many extreme environments.</title>
        <authorList>
            <person name="Coleine C."/>
            <person name="Stajich J.E."/>
            <person name="Selbmann L."/>
        </authorList>
    </citation>
    <scope>NUCLEOTIDE SEQUENCE</scope>
    <source>
        <strain evidence="2">CCFEE 5401</strain>
    </source>
</reference>
<sequence>MRITSTIVTLAGTVTARTVLPDNIDQIPVHNADLKMPTIHESTVMARRIMHLSSIGTLTTTFPDQPKAIDSSGSSWEHSELNAFENRPEEMAGNPISLMEYYSDCEPTTGNPTLLAINIATPYKNFAAGSNISLAIRWWPIQTNTYAASSSDVYWEADEDIPTPHTPAALPRFSLHGYLEPISIKDLATGLIPACFLRAHPDSMLWQPGNDIHTSQYVRFVVEHVYWFGGFGDRARIGWLPIEEWRNVTMDEVMAARLPGEHKRRSGGHSDYVQERRKKVSWSSWLGDLMSSPALVARFRGDW</sequence>
<evidence type="ECO:0000313" key="2">
    <source>
        <dbReference type="EMBL" id="KAK5115099.1"/>
    </source>
</evidence>
<protein>
    <recommendedName>
        <fullName evidence="1">CREG-like beta-barrel domain-containing protein</fullName>
    </recommendedName>
</protein>
<dbReference type="Proteomes" id="UP001310890">
    <property type="component" value="Unassembled WGS sequence"/>
</dbReference>
<organism evidence="2 3">
    <name type="scientific">Meristemomyces frigidus</name>
    <dbReference type="NCBI Taxonomy" id="1508187"/>
    <lineage>
        <taxon>Eukaryota</taxon>
        <taxon>Fungi</taxon>
        <taxon>Dikarya</taxon>
        <taxon>Ascomycota</taxon>
        <taxon>Pezizomycotina</taxon>
        <taxon>Dothideomycetes</taxon>
        <taxon>Dothideomycetidae</taxon>
        <taxon>Mycosphaerellales</taxon>
        <taxon>Teratosphaeriaceae</taxon>
        <taxon>Meristemomyces</taxon>
    </lineage>
</organism>
<proteinExistence type="predicted"/>
<dbReference type="Gene3D" id="2.30.110.10">
    <property type="entry name" value="Electron Transport, Fmn-binding Protein, Chain A"/>
    <property type="match status" value="1"/>
</dbReference>
<dbReference type="PANTHER" id="PTHR37273:SF1">
    <property type="entry name" value="ADL397C-AP"/>
    <property type="match status" value="1"/>
</dbReference>
<comment type="caution">
    <text evidence="2">The sequence shown here is derived from an EMBL/GenBank/DDBJ whole genome shotgun (WGS) entry which is preliminary data.</text>
</comment>
<evidence type="ECO:0000313" key="3">
    <source>
        <dbReference type="Proteomes" id="UP001310890"/>
    </source>
</evidence>
<dbReference type="AlphaFoldDB" id="A0AAN7YSI5"/>
<dbReference type="InterPro" id="IPR012349">
    <property type="entry name" value="Split_barrel_FMN-bd"/>
</dbReference>
<evidence type="ECO:0000259" key="1">
    <source>
        <dbReference type="Pfam" id="PF13883"/>
    </source>
</evidence>
<dbReference type="EMBL" id="JAVRRL010000014">
    <property type="protein sequence ID" value="KAK5115099.1"/>
    <property type="molecule type" value="Genomic_DNA"/>
</dbReference>
<name>A0AAN7YSI5_9PEZI</name>
<dbReference type="Pfam" id="PF13883">
    <property type="entry name" value="CREG_beta-barrel"/>
    <property type="match status" value="1"/>
</dbReference>
<gene>
    <name evidence="2" type="ORF">LTR62_001796</name>
</gene>